<dbReference type="EMBL" id="FNHH01000023">
    <property type="protein sequence ID" value="SDM78539.1"/>
    <property type="molecule type" value="Genomic_DNA"/>
</dbReference>
<dbReference type="STRING" id="990371.SAMN05421813_12342"/>
<organism evidence="5 6">
    <name type="scientific">Daejeonella rubra</name>
    <dbReference type="NCBI Taxonomy" id="990371"/>
    <lineage>
        <taxon>Bacteria</taxon>
        <taxon>Pseudomonadati</taxon>
        <taxon>Bacteroidota</taxon>
        <taxon>Sphingobacteriia</taxon>
        <taxon>Sphingobacteriales</taxon>
        <taxon>Sphingobacteriaceae</taxon>
        <taxon>Daejeonella</taxon>
    </lineage>
</organism>
<evidence type="ECO:0000256" key="4">
    <source>
        <dbReference type="HAMAP-Rule" id="MF_00995"/>
    </source>
</evidence>
<keyword evidence="2 4" id="KW-0474">Menaquinone biosynthesis</keyword>
<comment type="pathway">
    <text evidence="1 4">Quinol/quinone metabolism; menaquinone biosynthesis.</text>
</comment>
<proteinExistence type="inferred from homology"/>
<dbReference type="SUPFAM" id="SSF53850">
    <property type="entry name" value="Periplasmic binding protein-like II"/>
    <property type="match status" value="1"/>
</dbReference>
<dbReference type="UniPathway" id="UPA00079"/>
<evidence type="ECO:0000256" key="2">
    <source>
        <dbReference type="ARBA" id="ARBA00022428"/>
    </source>
</evidence>
<comment type="function">
    <text evidence="4">Catalyzes the dehydration of chorismate into 3-[(1-carboxyvinyl)oxy]benzoate, a step in the biosynthesis of menaquinone (MK, vitamin K2).</text>
</comment>
<name>A0A1G9W1Y6_9SPHI</name>
<keyword evidence="3 4" id="KW-0456">Lyase</keyword>
<keyword evidence="6" id="KW-1185">Reference proteome</keyword>
<dbReference type="PANTHER" id="PTHR37690:SF1">
    <property type="entry name" value="CHORISMATE DEHYDRATASE"/>
    <property type="match status" value="1"/>
</dbReference>
<dbReference type="PANTHER" id="PTHR37690">
    <property type="entry name" value="CHORISMATE DEHYDRATASE"/>
    <property type="match status" value="1"/>
</dbReference>
<evidence type="ECO:0000256" key="3">
    <source>
        <dbReference type="ARBA" id="ARBA00023239"/>
    </source>
</evidence>
<dbReference type="InterPro" id="IPR003773">
    <property type="entry name" value="Menaquinone_biosynth"/>
</dbReference>
<dbReference type="OrthoDB" id="9810112at2"/>
<dbReference type="Pfam" id="PF02621">
    <property type="entry name" value="VitK2_biosynth"/>
    <property type="match status" value="1"/>
</dbReference>
<protein>
    <recommendedName>
        <fullName evidence="4">Chorismate dehydratase</fullName>
        <ecNumber evidence="4">4.2.1.151</ecNumber>
    </recommendedName>
    <alternativeName>
        <fullName evidence="4">Menaquinone biosynthetic enzyme MqnA</fullName>
    </alternativeName>
</protein>
<dbReference type="CDD" id="cd13634">
    <property type="entry name" value="PBP2_Sco4506"/>
    <property type="match status" value="1"/>
</dbReference>
<dbReference type="InterPro" id="IPR030868">
    <property type="entry name" value="MqnA"/>
</dbReference>
<sequence>MNKIKVSAVSYTNSKPFVYGIMHSGILNQIELSLDIPSDCAIKLIENKVDIGLVPVAALLHVPDYHIVSNYCIGAVGAVDSVFVFSNKPISEIKTLQLDAQSRTSNNLAKVLLKNFWKINPEFVDHDQADAFVLIGDRTFGKKEQFLYHYDLAEEWFNFTELPFAFAVWASNKPIPEAFKLAFNTALKLGLDHREDVLKTLNKVENFDLDDYLMNKIDFNLDENKLKAISKFHQLIREL</sequence>
<dbReference type="RefSeq" id="WP_090705906.1">
    <property type="nucleotide sequence ID" value="NZ_FNHH01000023.1"/>
</dbReference>
<evidence type="ECO:0000313" key="5">
    <source>
        <dbReference type="EMBL" id="SDM78539.1"/>
    </source>
</evidence>
<reference evidence="6" key="1">
    <citation type="submission" date="2016-10" db="EMBL/GenBank/DDBJ databases">
        <authorList>
            <person name="Varghese N."/>
            <person name="Submissions S."/>
        </authorList>
    </citation>
    <scope>NUCLEOTIDE SEQUENCE [LARGE SCALE GENOMIC DNA]</scope>
    <source>
        <strain evidence="6">DSM 24536</strain>
    </source>
</reference>
<dbReference type="GO" id="GO:0009234">
    <property type="term" value="P:menaquinone biosynthetic process"/>
    <property type="evidence" value="ECO:0007669"/>
    <property type="project" value="UniProtKB-UniRule"/>
</dbReference>
<gene>
    <name evidence="4" type="primary">mqnA</name>
    <name evidence="5" type="ORF">SAMN05421813_12342</name>
</gene>
<accession>A0A1G9W1Y6</accession>
<dbReference type="HAMAP" id="MF_00995">
    <property type="entry name" value="MqnA"/>
    <property type="match status" value="1"/>
</dbReference>
<evidence type="ECO:0000256" key="1">
    <source>
        <dbReference type="ARBA" id="ARBA00004863"/>
    </source>
</evidence>
<comment type="similarity">
    <text evidence="4">Belongs to the MqnA/MqnD family. MqnA subfamily.</text>
</comment>
<dbReference type="Gene3D" id="3.40.190.10">
    <property type="entry name" value="Periplasmic binding protein-like II"/>
    <property type="match status" value="2"/>
</dbReference>
<dbReference type="AlphaFoldDB" id="A0A1G9W1Y6"/>
<dbReference type="EC" id="4.2.1.151" evidence="4"/>
<comment type="catalytic activity">
    <reaction evidence="4">
        <text>chorismate = 3-[(1-carboxyvinyl)-oxy]benzoate + H2O</text>
        <dbReference type="Rhea" id="RHEA:40051"/>
        <dbReference type="ChEBI" id="CHEBI:15377"/>
        <dbReference type="ChEBI" id="CHEBI:29748"/>
        <dbReference type="ChEBI" id="CHEBI:76981"/>
        <dbReference type="EC" id="4.2.1.151"/>
    </reaction>
</comment>
<dbReference type="Proteomes" id="UP000199226">
    <property type="component" value="Unassembled WGS sequence"/>
</dbReference>
<dbReference type="GO" id="GO:0016836">
    <property type="term" value="F:hydro-lyase activity"/>
    <property type="evidence" value="ECO:0007669"/>
    <property type="project" value="UniProtKB-UniRule"/>
</dbReference>
<evidence type="ECO:0000313" key="6">
    <source>
        <dbReference type="Proteomes" id="UP000199226"/>
    </source>
</evidence>